<feature type="signal peptide" evidence="1">
    <location>
        <begin position="1"/>
        <end position="22"/>
    </location>
</feature>
<keyword evidence="3" id="KW-1185">Reference proteome</keyword>
<dbReference type="Proteomes" id="UP001256827">
    <property type="component" value="Chromosome"/>
</dbReference>
<protein>
    <submittedName>
        <fullName evidence="2">Uncharacterized protein</fullName>
    </submittedName>
</protein>
<sequence length="638" mass="68897">MKSKLACLLLLLPILFSFTGMPDVLAKAEEGAFDGIYQTDRQLLNQQNTMKFFESVARKKGDEKLAQQIATKAAALAEKNKALHVAPKAAGRMAQRAAIMKHLHGQKGKLEQLQADYEQQIAAYWKLLLPSFSAEAAPSSLLPRMAAFTATGAVVDPFEPNDSESQSYPITVGNLYDSKLSSSTDQDFYQFQSGTLTGSLTVTLTNPADKDYDLIVMEAPSNVVGFSIYEKLGGTETVTFQVKPNTTYYIGVFSFNRHFSTTDYYHLSLSKVTAVLSLASPIDISLPVGEVPAYRFTAPVNGTYRFFTSPYGGFGAPFDTILVIFADEQMRQLVGFNDEAQDGLLFSEMKVPMTQGETYFVYVSDGQETGVHARLTVALDASAKAASPVIHESAANDGSIEETQVISLSNGTFATDVANGVTVKGLPAGLTPVITRNSDTQITLKFAGKAVNHESKHHVEGVTATISKDKVPGAVADLVTNPFGFVFTDTDGIVVSTPQDMNLGAGQSKILKLTAPFSGPYEIATTYYGGAAGEGTSNTVLGLYEDYGQTRQLAFNDDGDHPPFSRLTPSLKSGQDYYIVLSGAGGGSVHARLSVRYLGVEYVYNAKGQLISTRQNGKVLTEWQYDGNGNVIRKIVHE</sequence>
<keyword evidence="1" id="KW-0732">Signal</keyword>
<dbReference type="RefSeq" id="WP_310766226.1">
    <property type="nucleotide sequence ID" value="NZ_CP134050.1"/>
</dbReference>
<evidence type="ECO:0000313" key="2">
    <source>
        <dbReference type="EMBL" id="WNC14285.1"/>
    </source>
</evidence>
<evidence type="ECO:0000313" key="3">
    <source>
        <dbReference type="Proteomes" id="UP001256827"/>
    </source>
</evidence>
<dbReference type="EMBL" id="CP134050">
    <property type="protein sequence ID" value="WNC14285.1"/>
    <property type="molecule type" value="Genomic_DNA"/>
</dbReference>
<gene>
    <name evidence="2" type="ORF">RGB73_27005</name>
</gene>
<reference evidence="2 3" key="1">
    <citation type="submission" date="2023-09" db="EMBL/GenBank/DDBJ databases">
        <title>Complete Genome and Methylome dissection of Bacillus brevis NEB573 original source of BbsI restriction endonuclease.</title>
        <authorList>
            <person name="Fomenkov A."/>
            <person name="Roberts R.D."/>
        </authorList>
    </citation>
    <scope>NUCLEOTIDE SEQUENCE [LARGE SCALE GENOMIC DNA]</scope>
    <source>
        <strain evidence="2 3">NEB573</strain>
    </source>
</reference>
<name>A0ABY9T2E6_BREBE</name>
<evidence type="ECO:0000256" key="1">
    <source>
        <dbReference type="SAM" id="SignalP"/>
    </source>
</evidence>
<proteinExistence type="predicted"/>
<dbReference type="InterPro" id="IPR006530">
    <property type="entry name" value="YD"/>
</dbReference>
<feature type="chain" id="PRO_5045898493" evidence="1">
    <location>
        <begin position="23"/>
        <end position="638"/>
    </location>
</feature>
<dbReference type="NCBIfam" id="TIGR01643">
    <property type="entry name" value="YD_repeat_2x"/>
    <property type="match status" value="1"/>
</dbReference>
<accession>A0ABY9T2E6</accession>
<dbReference type="SUPFAM" id="SSF89260">
    <property type="entry name" value="Collagen-binding domain"/>
    <property type="match status" value="1"/>
</dbReference>
<dbReference type="Gene3D" id="2.60.120.380">
    <property type="match status" value="1"/>
</dbReference>
<organism evidence="2 3">
    <name type="scientific">Brevibacillus brevis</name>
    <name type="common">Bacillus brevis</name>
    <dbReference type="NCBI Taxonomy" id="1393"/>
    <lineage>
        <taxon>Bacteria</taxon>
        <taxon>Bacillati</taxon>
        <taxon>Bacillota</taxon>
        <taxon>Bacilli</taxon>
        <taxon>Bacillales</taxon>
        <taxon>Paenibacillaceae</taxon>
        <taxon>Brevibacillus</taxon>
    </lineage>
</organism>